<keyword evidence="5 6" id="KW-0694">RNA-binding</keyword>
<dbReference type="HAMAP" id="MF_01910">
    <property type="entry name" value="RNA_binding_AU_1"/>
    <property type="match status" value="1"/>
</dbReference>
<dbReference type="AlphaFoldDB" id="A0A1H6JPS6"/>
<keyword evidence="4 6" id="KW-0378">Hydrolase</keyword>
<dbReference type="Proteomes" id="UP000199215">
    <property type="component" value="Unassembled WGS sequence"/>
</dbReference>
<protein>
    <recommendedName>
        <fullName evidence="6">Probable ribonuclease FAU-1</fullName>
        <ecNumber evidence="6">3.1.26.-</ecNumber>
    </recommendedName>
    <alternativeName>
        <fullName evidence="6">RNA-binding protein FAU-1</fullName>
    </alternativeName>
</protein>
<dbReference type="GO" id="GO:0006364">
    <property type="term" value="P:rRNA processing"/>
    <property type="evidence" value="ECO:0007669"/>
    <property type="project" value="UniProtKB-UniRule"/>
</dbReference>
<accession>A0A1H6JPS6</accession>
<dbReference type="RefSeq" id="WP_092817840.1">
    <property type="nucleotide sequence ID" value="NZ_FNWU01000019.1"/>
</dbReference>
<dbReference type="PANTHER" id="PTHR39159:SF1">
    <property type="entry name" value="UPF0374 PROTEIN YGAC"/>
    <property type="match status" value="1"/>
</dbReference>
<evidence type="ECO:0000313" key="9">
    <source>
        <dbReference type="Proteomes" id="UP000199215"/>
    </source>
</evidence>
<dbReference type="OrthoDB" id="84798at2157"/>
<evidence type="ECO:0000256" key="1">
    <source>
        <dbReference type="ARBA" id="ARBA00022552"/>
    </source>
</evidence>
<gene>
    <name evidence="6" type="primary">fau-1</name>
    <name evidence="8" type="ORF">SAMN05192561_11911</name>
</gene>
<dbReference type="GO" id="GO:0035925">
    <property type="term" value="F:mRNA 3'-UTR AU-rich region binding"/>
    <property type="evidence" value="ECO:0007669"/>
    <property type="project" value="UniProtKB-UniRule"/>
</dbReference>
<dbReference type="PIRSF" id="PIRSF018644">
    <property type="entry name" value="RNA-binding_FAU-1"/>
    <property type="match status" value="1"/>
</dbReference>
<keyword evidence="9" id="KW-1185">Reference proteome</keyword>
<dbReference type="STRING" id="1267564.SAMN05192561_11911"/>
<keyword evidence="1 6" id="KW-0698">rRNA processing</keyword>
<sequence>MHVRVRGIYATALTAMVGDAGHDVVDASEPIRERFADDSLPDVEGPAPVDASVRTTADRQGVGVHGDGEAVATLTERLRAVGVDALVWLDPAPRGAVFDGEVTETLGGGAVVRLADGTDAVREALASSDDAWGITASTLSGIAVAGRGAIEGYLPYGETTDRIEVGDALRVQVREPAPPWADRRPELGVNLRAPGPLASLVPGEGTRVDARDEAAGRELAGMADLLGLEPPEGWGIRWHRPAVDAGMDALETGLSRAIDRLDAVAAVREADVSAPRPLVAPVAGAWVWFGRESRFALDDRRREVTTTMPGHHRVKTGSEGARAGVDFVEAFCSPETLHREFPFDVVTETFGPLVGDSVRIAHGKPAGHLVVLGDGEVTDRDADAGRITVERSMTAGGTYDALEIPRESGDVATTTFTEGRWWYPTTYRDAAGEVKGTYVNVCTPVEVFPETVRYVDLHVDVIKHADGTVTRVDDDELDDAVEAGTVLEPLAERARSVAASIENAL</sequence>
<dbReference type="SUPFAM" id="SSF159234">
    <property type="entry name" value="FomD-like"/>
    <property type="match status" value="1"/>
</dbReference>
<comment type="function">
    <text evidence="6">Probable RNase involved in rRNA stability through maturation and/or degradation of precursor rRNAs. Binds to RNA in loop regions with AU-rich sequences.</text>
</comment>
<evidence type="ECO:0000256" key="3">
    <source>
        <dbReference type="ARBA" id="ARBA00022759"/>
    </source>
</evidence>
<keyword evidence="3 6" id="KW-0255">Endonuclease</keyword>
<evidence type="ECO:0000256" key="6">
    <source>
        <dbReference type="HAMAP-Rule" id="MF_01910"/>
    </source>
</evidence>
<dbReference type="EC" id="3.1.26.-" evidence="6"/>
<dbReference type="EMBL" id="FNWU01000019">
    <property type="protein sequence ID" value="SEH64470.1"/>
    <property type="molecule type" value="Genomic_DNA"/>
</dbReference>
<reference evidence="8 9" key="1">
    <citation type="submission" date="2016-10" db="EMBL/GenBank/DDBJ databases">
        <authorList>
            <person name="de Groot N.N."/>
        </authorList>
    </citation>
    <scope>NUCLEOTIDE SEQUENCE [LARGE SCALE GENOMIC DNA]</scope>
    <source>
        <strain evidence="8 9">IBRC-M10418</strain>
    </source>
</reference>
<evidence type="ECO:0000256" key="4">
    <source>
        <dbReference type="ARBA" id="ARBA00022801"/>
    </source>
</evidence>
<evidence type="ECO:0000256" key="2">
    <source>
        <dbReference type="ARBA" id="ARBA00022722"/>
    </source>
</evidence>
<dbReference type="PANTHER" id="PTHR39159">
    <property type="match status" value="1"/>
</dbReference>
<feature type="domain" description="DUF402" evidence="7">
    <location>
        <begin position="372"/>
        <end position="503"/>
    </location>
</feature>
<keyword evidence="2 6" id="KW-0540">Nuclease</keyword>
<dbReference type="InterPro" id="IPR007295">
    <property type="entry name" value="DUF402"/>
</dbReference>
<evidence type="ECO:0000256" key="5">
    <source>
        <dbReference type="ARBA" id="ARBA00022884"/>
    </source>
</evidence>
<name>A0A1H6JPS6_9EURY</name>
<organism evidence="8 9">
    <name type="scientific">Halopenitus malekzadehii</name>
    <dbReference type="NCBI Taxonomy" id="1267564"/>
    <lineage>
        <taxon>Archaea</taxon>
        <taxon>Methanobacteriati</taxon>
        <taxon>Methanobacteriota</taxon>
        <taxon>Stenosarchaea group</taxon>
        <taxon>Halobacteria</taxon>
        <taxon>Halobacteriales</taxon>
        <taxon>Haloferacaceae</taxon>
        <taxon>Halopenitus</taxon>
    </lineage>
</organism>
<evidence type="ECO:0000313" key="8">
    <source>
        <dbReference type="EMBL" id="SEH64470.1"/>
    </source>
</evidence>
<comment type="similarity">
    <text evidence="6">Belongs to the FAU-1 family.</text>
</comment>
<dbReference type="InterPro" id="IPR016730">
    <property type="entry name" value="RNA-bd_FAU-1"/>
</dbReference>
<dbReference type="Gene3D" id="2.40.380.10">
    <property type="entry name" value="FomD-like"/>
    <property type="match status" value="1"/>
</dbReference>
<dbReference type="Pfam" id="PF04167">
    <property type="entry name" value="DUF402"/>
    <property type="match status" value="1"/>
</dbReference>
<proteinExistence type="inferred from homology"/>
<dbReference type="GO" id="GO:0016891">
    <property type="term" value="F:RNA endonuclease activity producing 5'-phosphomonoesters, hydrolytic mechanism"/>
    <property type="evidence" value="ECO:0007669"/>
    <property type="project" value="UniProtKB-UniRule"/>
</dbReference>
<evidence type="ECO:0000259" key="7">
    <source>
        <dbReference type="Pfam" id="PF04167"/>
    </source>
</evidence>
<dbReference type="InterPro" id="IPR050212">
    <property type="entry name" value="Ntdp-like"/>
</dbReference>
<dbReference type="InterPro" id="IPR035930">
    <property type="entry name" value="FomD-like_sf"/>
</dbReference>